<gene>
    <name evidence="3" type="ORF">ACFOMG_08365</name>
</gene>
<reference evidence="4" key="1">
    <citation type="journal article" date="2019" name="Int. J. Syst. Evol. Microbiol.">
        <title>The Global Catalogue of Microorganisms (GCM) 10K type strain sequencing project: providing services to taxonomists for standard genome sequencing and annotation.</title>
        <authorList>
            <consortium name="The Broad Institute Genomics Platform"/>
            <consortium name="The Broad Institute Genome Sequencing Center for Infectious Disease"/>
            <person name="Wu L."/>
            <person name="Ma J."/>
        </authorList>
    </citation>
    <scope>NUCLEOTIDE SEQUENCE [LARGE SCALE GENOMIC DNA]</scope>
    <source>
        <strain evidence="4">KCTC 42424</strain>
    </source>
</reference>
<dbReference type="RefSeq" id="WP_376865971.1">
    <property type="nucleotide sequence ID" value="NZ_JBHRYB010000005.1"/>
</dbReference>
<dbReference type="SUPFAM" id="SSF51126">
    <property type="entry name" value="Pectin lyase-like"/>
    <property type="match status" value="1"/>
</dbReference>
<evidence type="ECO:0000256" key="1">
    <source>
        <dbReference type="SAM" id="SignalP"/>
    </source>
</evidence>
<name>A0ABV7VRG3_9GAMM</name>
<dbReference type="NCBIfam" id="TIGR01901">
    <property type="entry name" value="adhes_NPXG"/>
    <property type="match status" value="1"/>
</dbReference>
<dbReference type="Pfam" id="PF05860">
    <property type="entry name" value="TPS"/>
    <property type="match status" value="1"/>
</dbReference>
<dbReference type="EMBL" id="JBHRYB010000005">
    <property type="protein sequence ID" value="MFC3680120.1"/>
    <property type="molecule type" value="Genomic_DNA"/>
</dbReference>
<dbReference type="InterPro" id="IPR011050">
    <property type="entry name" value="Pectin_lyase_fold/virulence"/>
</dbReference>
<comment type="caution">
    <text evidence="3">The sequence shown here is derived from an EMBL/GenBank/DDBJ whole genome shotgun (WGS) entry which is preliminary data.</text>
</comment>
<dbReference type="Proteomes" id="UP001595722">
    <property type="component" value="Unassembled WGS sequence"/>
</dbReference>
<evidence type="ECO:0000313" key="4">
    <source>
        <dbReference type="Proteomes" id="UP001595722"/>
    </source>
</evidence>
<dbReference type="Gene3D" id="2.160.20.10">
    <property type="entry name" value="Single-stranded right-handed beta-helix, Pectin lyase-like"/>
    <property type="match status" value="1"/>
</dbReference>
<evidence type="ECO:0000313" key="3">
    <source>
        <dbReference type="EMBL" id="MFC3680120.1"/>
    </source>
</evidence>
<dbReference type="PANTHER" id="PTHR12338:SF5">
    <property type="entry name" value="ANTIGEN 43-RELATED"/>
    <property type="match status" value="1"/>
</dbReference>
<protein>
    <submittedName>
        <fullName evidence="3">Filamentous hemagglutinin N-terminal domain-containing protein</fullName>
    </submittedName>
</protein>
<feature type="domain" description="Filamentous haemagglutinin FhaB/tRNA nuclease CdiA-like TPS" evidence="2">
    <location>
        <begin position="24"/>
        <end position="136"/>
    </location>
</feature>
<keyword evidence="1" id="KW-0732">Signal</keyword>
<dbReference type="InterPro" id="IPR008638">
    <property type="entry name" value="FhaB/CdiA-like_TPS"/>
</dbReference>
<dbReference type="SMART" id="SM00912">
    <property type="entry name" value="Haemagg_act"/>
    <property type="match status" value="1"/>
</dbReference>
<organism evidence="3 4">
    <name type="scientific">Bacterioplanoides pacificum</name>
    <dbReference type="NCBI Taxonomy" id="1171596"/>
    <lineage>
        <taxon>Bacteria</taxon>
        <taxon>Pseudomonadati</taxon>
        <taxon>Pseudomonadota</taxon>
        <taxon>Gammaproteobacteria</taxon>
        <taxon>Oceanospirillales</taxon>
        <taxon>Oceanospirillaceae</taxon>
        <taxon>Bacterioplanoides</taxon>
    </lineage>
</organism>
<dbReference type="InterPro" id="IPR050909">
    <property type="entry name" value="Bact_Autotransporter_VF"/>
</dbReference>
<keyword evidence="4" id="KW-1185">Reference proteome</keyword>
<sequence length="1054" mass="109099">MENVTCKKSIAIIAIVGITGSQPLMALPVNGQVQSGSAVISGSANTTTITQNSGYGEIHWDSFDIAEGETVIFAQPGSDSVTLNTIFDSDPSSILGNLQSNGQVFLSNPNGFIFGNNSSVNVGSLLATTATIDSFDLNTGAVTFSGSEGGQINNHGSLQAEGYIGFFAPEITNSGNLSSGDQGIALSSETRGTLYLPGYGNVGFAVDGLSSTKAVAINHSGMINTEGGQVLISSKALDGTLLSAINSSGIIDTSTMAIDGNSGTITISASNGSVDLSGNVNAGNSSLNVGANTITVSDTLSYDGSLSGSYNLNAATVVLHSDIDLGASANLNITSDTLSVNSLTDDHIALTASSLNFVDDPGNSNKLRVTLVDNLDIHIADHLDLSQALVRGQGSSGLALYAQPSSLTSTVDMGATSSLSYYNVTDISTLKLNSSIQTFGEGIKISLSDTGVIELAGNVKLQDSSSGEIRIDSDIQGAGYDLSLDTLDGDIRLKTVADVRNLDIESLNGTVNLRGDINASDHLQMVGIPDINASGDVSLTASSINLRDSDFTSSGNVTLNAASGTINSGNLTAGSINIKAETLNLYGNLSADFDRENSLNLESVQTVLLQTDTRLSGNLLYNQIDSASSDYSLDIKLGHMDFNLDNIGRTTGFSGFSLTGHGELFLTHSPLVSGSAGFSILGAMSTTLTDTFALDTSAVNGKIDLSGLTIDGEADLILTSGSGDISLGNIGATTGLTNISLNTSGAINLYDNIRVDAKELLFQQASAIILHNDLIFGSEELILDQLDFGNASIDGTYNLTVYSTAFKSGNIGQNTALQDISLNLTGESHTITHDIRAAGDIRINTTLLDQQADIISSGGNVELSTQTGISMAADSMILANLGEVSLYSVTGDITLSSITSNQQVTVSASSGKITNAINDFESNNNTSININAPQVILKATSGIGTSVASPVVVAAGAKGNINVSADGNIHIANINNSATNLNDSSTDISLLTSLATADAVSQINTPTYIATPIDKDMQVYSPEWYSEPDVENRSDKGSPRIYRDRLGWRLGNPQ</sequence>
<dbReference type="InterPro" id="IPR012334">
    <property type="entry name" value="Pectin_lyas_fold"/>
</dbReference>
<evidence type="ECO:0000259" key="2">
    <source>
        <dbReference type="SMART" id="SM00912"/>
    </source>
</evidence>
<accession>A0ABV7VRG3</accession>
<dbReference type="PANTHER" id="PTHR12338">
    <property type="entry name" value="AUTOTRANSPORTER"/>
    <property type="match status" value="1"/>
</dbReference>
<proteinExistence type="predicted"/>
<feature type="chain" id="PRO_5045180286" evidence="1">
    <location>
        <begin position="27"/>
        <end position="1054"/>
    </location>
</feature>
<feature type="signal peptide" evidence="1">
    <location>
        <begin position="1"/>
        <end position="26"/>
    </location>
</feature>